<sequence>MRPVNIAWFRKDQMPGITKKGMCHLFQQILLAGFASADQILPSERDSSRQLCRDRADFFLPHHFRVSTCSMCLIYLFPTIPEFKIRVLNGVALLLKIEERKLGNTSRTKRVGNPVTLAASTRKTANDSLFHPQGTSKPPQSGLWSVTLVSPDVEDEASLLPVSQCLPESKKLRWLQCCGDAQRCCQRQIEKMGQPKSISNEIFASSTQMDRTPAQASKRCMSNGSWWVSTESQMEWTDYSSCVDMDMKTPAYSTTYPTARVFVCHPACLIGDCSSVGAPCHDGYVANTTTGPLRQHRTGFHLHWLMVRTFKPINSISVYIFVGWGIPTCLVLIYLCLRLKLYNTDSCWLMTIGGLEWLIDAPTIACIALNVIFLILILRALLFQLKSQPDDVGSLRRTMKALLLLVPLLGLQQFCILYRPKVDQAGYFVYAVVSAIIVNLQVQASVSESFRKIRRKFPSAQSDLLGTNTALSLISMSPRLSLVPIFPTNQERTSIQQSGLGVGQTESSEHHACRAVAEEQHVPCEQISNENSQSHGQKMTNSLLVVEKRRDSVKQREHNNDENETILKASALLMKSQEKKERNVECPPTGFKSEADDSVK</sequence>
<dbReference type="GO" id="GO:0005886">
    <property type="term" value="C:plasma membrane"/>
    <property type="evidence" value="ECO:0007669"/>
    <property type="project" value="TreeGrafter"/>
</dbReference>
<feature type="transmembrane region" description="Helical" evidence="9">
    <location>
        <begin position="316"/>
        <end position="337"/>
    </location>
</feature>
<feature type="transmembrane region" description="Helical" evidence="9">
    <location>
        <begin position="425"/>
        <end position="446"/>
    </location>
</feature>
<comment type="subcellular location">
    <subcellularLocation>
        <location evidence="1">Membrane</location>
        <topology evidence="1">Multi-pass membrane protein</topology>
    </subcellularLocation>
</comment>
<feature type="transmembrane region" description="Helical" evidence="9">
    <location>
        <begin position="357"/>
        <end position="381"/>
    </location>
</feature>
<dbReference type="GO" id="GO:0007188">
    <property type="term" value="P:adenylate cyclase-modulating G protein-coupled receptor signaling pathway"/>
    <property type="evidence" value="ECO:0007669"/>
    <property type="project" value="TreeGrafter"/>
</dbReference>
<evidence type="ECO:0000256" key="3">
    <source>
        <dbReference type="ARBA" id="ARBA00022989"/>
    </source>
</evidence>
<dbReference type="InterPro" id="IPR036445">
    <property type="entry name" value="GPCR_2_extracell_dom_sf"/>
</dbReference>
<evidence type="ECO:0000256" key="8">
    <source>
        <dbReference type="SAM" id="MobiDB-lite"/>
    </source>
</evidence>
<dbReference type="InterPro" id="IPR000832">
    <property type="entry name" value="GPCR_2_secretin-like"/>
</dbReference>
<protein>
    <submittedName>
        <fullName evidence="11">Calcitonin-like receptor</fullName>
    </submittedName>
</protein>
<keyword evidence="2 9" id="KW-0812">Transmembrane</keyword>
<evidence type="ECO:0000313" key="12">
    <source>
        <dbReference type="Proteomes" id="UP000735302"/>
    </source>
</evidence>
<dbReference type="AlphaFoldDB" id="A0AAV3YBQ4"/>
<feature type="domain" description="G-protein coupled receptors family 2 profile 2" evidence="10">
    <location>
        <begin position="299"/>
        <end position="441"/>
    </location>
</feature>
<evidence type="ECO:0000256" key="4">
    <source>
        <dbReference type="ARBA" id="ARBA00023040"/>
    </source>
</evidence>
<dbReference type="InterPro" id="IPR050332">
    <property type="entry name" value="GPCR_2"/>
</dbReference>
<evidence type="ECO:0000256" key="9">
    <source>
        <dbReference type="SAM" id="Phobius"/>
    </source>
</evidence>
<gene>
    <name evidence="11" type="ORF">PoB_000694900</name>
</gene>
<name>A0AAV3YBQ4_9GAST</name>
<dbReference type="EMBL" id="BLXT01000825">
    <property type="protein sequence ID" value="GFN80443.1"/>
    <property type="molecule type" value="Genomic_DNA"/>
</dbReference>
<feature type="compositionally biased region" description="Basic and acidic residues" evidence="8">
    <location>
        <begin position="550"/>
        <end position="561"/>
    </location>
</feature>
<dbReference type="Gene3D" id="4.10.1240.10">
    <property type="entry name" value="GPCR, family 2, extracellular hormone receptor domain"/>
    <property type="match status" value="1"/>
</dbReference>
<evidence type="ECO:0000256" key="6">
    <source>
        <dbReference type="ARBA" id="ARBA00023170"/>
    </source>
</evidence>
<keyword evidence="7" id="KW-0807">Transducer</keyword>
<dbReference type="Gene3D" id="1.20.1070.10">
    <property type="entry name" value="Rhodopsin 7-helix transmembrane proteins"/>
    <property type="match status" value="1"/>
</dbReference>
<accession>A0AAV3YBQ4</accession>
<dbReference type="Pfam" id="PF00002">
    <property type="entry name" value="7tm_2"/>
    <property type="match status" value="1"/>
</dbReference>
<evidence type="ECO:0000256" key="1">
    <source>
        <dbReference type="ARBA" id="ARBA00004141"/>
    </source>
</evidence>
<dbReference type="PANTHER" id="PTHR45620:SF42">
    <property type="entry name" value="G-PROTEIN COUPLED RECEPTOR SEB-2"/>
    <property type="match status" value="1"/>
</dbReference>
<evidence type="ECO:0000256" key="2">
    <source>
        <dbReference type="ARBA" id="ARBA00022692"/>
    </source>
</evidence>
<dbReference type="Proteomes" id="UP000735302">
    <property type="component" value="Unassembled WGS sequence"/>
</dbReference>
<dbReference type="PRINTS" id="PR00249">
    <property type="entry name" value="GPCRSECRETIN"/>
</dbReference>
<reference evidence="11 12" key="1">
    <citation type="journal article" date="2021" name="Elife">
        <title>Chloroplast acquisition without the gene transfer in kleptoplastic sea slugs, Plakobranchus ocellatus.</title>
        <authorList>
            <person name="Maeda T."/>
            <person name="Takahashi S."/>
            <person name="Yoshida T."/>
            <person name="Shimamura S."/>
            <person name="Takaki Y."/>
            <person name="Nagai Y."/>
            <person name="Toyoda A."/>
            <person name="Suzuki Y."/>
            <person name="Arimoto A."/>
            <person name="Ishii H."/>
            <person name="Satoh N."/>
            <person name="Nishiyama T."/>
            <person name="Hasebe M."/>
            <person name="Maruyama T."/>
            <person name="Minagawa J."/>
            <person name="Obokata J."/>
            <person name="Shigenobu S."/>
        </authorList>
    </citation>
    <scope>NUCLEOTIDE SEQUENCE [LARGE SCALE GENOMIC DNA]</scope>
</reference>
<evidence type="ECO:0000256" key="7">
    <source>
        <dbReference type="ARBA" id="ARBA00023224"/>
    </source>
</evidence>
<feature type="region of interest" description="Disordered" evidence="8">
    <location>
        <begin position="550"/>
        <end position="600"/>
    </location>
</feature>
<evidence type="ECO:0000259" key="10">
    <source>
        <dbReference type="PROSITE" id="PS50261"/>
    </source>
</evidence>
<dbReference type="PROSITE" id="PS50261">
    <property type="entry name" value="G_PROTEIN_RECEP_F2_4"/>
    <property type="match status" value="1"/>
</dbReference>
<keyword evidence="5 9" id="KW-0472">Membrane</keyword>
<feature type="transmembrane region" description="Helical" evidence="9">
    <location>
        <begin position="401"/>
        <end position="419"/>
    </location>
</feature>
<keyword evidence="4" id="KW-0297">G-protein coupled receptor</keyword>
<dbReference type="GO" id="GO:0008528">
    <property type="term" value="F:G protein-coupled peptide receptor activity"/>
    <property type="evidence" value="ECO:0007669"/>
    <property type="project" value="TreeGrafter"/>
</dbReference>
<proteinExistence type="predicted"/>
<organism evidence="11 12">
    <name type="scientific">Plakobranchus ocellatus</name>
    <dbReference type="NCBI Taxonomy" id="259542"/>
    <lineage>
        <taxon>Eukaryota</taxon>
        <taxon>Metazoa</taxon>
        <taxon>Spiralia</taxon>
        <taxon>Lophotrochozoa</taxon>
        <taxon>Mollusca</taxon>
        <taxon>Gastropoda</taxon>
        <taxon>Heterobranchia</taxon>
        <taxon>Euthyneura</taxon>
        <taxon>Panpulmonata</taxon>
        <taxon>Sacoglossa</taxon>
        <taxon>Placobranchoidea</taxon>
        <taxon>Plakobranchidae</taxon>
        <taxon>Plakobranchus</taxon>
    </lineage>
</organism>
<evidence type="ECO:0000256" key="5">
    <source>
        <dbReference type="ARBA" id="ARBA00023136"/>
    </source>
</evidence>
<dbReference type="GO" id="GO:0007166">
    <property type="term" value="P:cell surface receptor signaling pathway"/>
    <property type="evidence" value="ECO:0007669"/>
    <property type="project" value="InterPro"/>
</dbReference>
<evidence type="ECO:0000313" key="11">
    <source>
        <dbReference type="EMBL" id="GFN80443.1"/>
    </source>
</evidence>
<keyword evidence="3 9" id="KW-1133">Transmembrane helix</keyword>
<dbReference type="InterPro" id="IPR017981">
    <property type="entry name" value="GPCR_2-like_7TM"/>
</dbReference>
<dbReference type="PANTHER" id="PTHR45620">
    <property type="entry name" value="PDF RECEPTOR-LIKE PROTEIN-RELATED"/>
    <property type="match status" value="1"/>
</dbReference>
<keyword evidence="12" id="KW-1185">Reference proteome</keyword>
<keyword evidence="6 11" id="KW-0675">Receptor</keyword>
<comment type="caution">
    <text evidence="11">The sequence shown here is derived from an EMBL/GenBank/DDBJ whole genome shotgun (WGS) entry which is preliminary data.</text>
</comment>